<reference evidence="6" key="1">
    <citation type="submission" date="2021-10" db="EMBL/GenBank/DDBJ databases">
        <title>De novo Genome Assembly of Clathrus columnatus (Basidiomycota, Fungi) Using Illumina and Nanopore Sequence Data.</title>
        <authorList>
            <person name="Ogiso-Tanaka E."/>
            <person name="Itagaki H."/>
            <person name="Hosoya T."/>
            <person name="Hosaka K."/>
        </authorList>
    </citation>
    <scope>NUCLEOTIDE SEQUENCE</scope>
    <source>
        <strain evidence="6">MO-923</strain>
    </source>
</reference>
<protein>
    <recommendedName>
        <fullName evidence="8">Glyoxylate reductase</fullName>
    </recommendedName>
</protein>
<dbReference type="InterPro" id="IPR029753">
    <property type="entry name" value="D-isomer_DH_CS"/>
</dbReference>
<comment type="caution">
    <text evidence="6">The sequence shown here is derived from an EMBL/GenBank/DDBJ whole genome shotgun (WGS) entry which is preliminary data.</text>
</comment>
<dbReference type="EMBL" id="BPWL01000005">
    <property type="protein sequence ID" value="GJJ10583.1"/>
    <property type="molecule type" value="Genomic_DNA"/>
</dbReference>
<accession>A0AAV5ABP3</accession>
<feature type="compositionally biased region" description="Polar residues" evidence="3">
    <location>
        <begin position="9"/>
        <end position="22"/>
    </location>
</feature>
<dbReference type="PANTHER" id="PTHR10996:SF277">
    <property type="entry name" value="GLYOXYLATE REDUCTASE_HYDROXYPYRUVATE REDUCTASE"/>
    <property type="match status" value="1"/>
</dbReference>
<dbReference type="PROSITE" id="PS00671">
    <property type="entry name" value="D_2_HYDROXYACID_DH_3"/>
    <property type="match status" value="1"/>
</dbReference>
<evidence type="ECO:0000259" key="5">
    <source>
        <dbReference type="Pfam" id="PF02826"/>
    </source>
</evidence>
<evidence type="ECO:0000313" key="7">
    <source>
        <dbReference type="Proteomes" id="UP001050691"/>
    </source>
</evidence>
<evidence type="ECO:0000313" key="6">
    <source>
        <dbReference type="EMBL" id="GJJ10583.1"/>
    </source>
</evidence>
<evidence type="ECO:0000256" key="2">
    <source>
        <dbReference type="RuleBase" id="RU003719"/>
    </source>
</evidence>
<dbReference type="SUPFAM" id="SSF51735">
    <property type="entry name" value="NAD(P)-binding Rossmann-fold domains"/>
    <property type="match status" value="1"/>
</dbReference>
<dbReference type="GO" id="GO:0051287">
    <property type="term" value="F:NAD binding"/>
    <property type="evidence" value="ECO:0007669"/>
    <property type="project" value="InterPro"/>
</dbReference>
<dbReference type="GO" id="GO:0005829">
    <property type="term" value="C:cytosol"/>
    <property type="evidence" value="ECO:0007669"/>
    <property type="project" value="TreeGrafter"/>
</dbReference>
<keyword evidence="1 2" id="KW-0560">Oxidoreductase</keyword>
<dbReference type="PANTHER" id="PTHR10996">
    <property type="entry name" value="2-HYDROXYACID DEHYDROGENASE-RELATED"/>
    <property type="match status" value="1"/>
</dbReference>
<dbReference type="InterPro" id="IPR006139">
    <property type="entry name" value="D-isomer_2_OHA_DH_cat_dom"/>
</dbReference>
<feature type="region of interest" description="Disordered" evidence="3">
    <location>
        <begin position="1"/>
        <end position="22"/>
    </location>
</feature>
<dbReference type="InterPro" id="IPR036291">
    <property type="entry name" value="NAD(P)-bd_dom_sf"/>
</dbReference>
<dbReference type="InterPro" id="IPR006140">
    <property type="entry name" value="D-isomer_DH_NAD-bd"/>
</dbReference>
<dbReference type="Pfam" id="PF02826">
    <property type="entry name" value="2-Hacid_dh_C"/>
    <property type="match status" value="1"/>
</dbReference>
<proteinExistence type="inferred from homology"/>
<evidence type="ECO:0000259" key="4">
    <source>
        <dbReference type="Pfam" id="PF00389"/>
    </source>
</evidence>
<keyword evidence="7" id="KW-1185">Reference proteome</keyword>
<organism evidence="6 7">
    <name type="scientific">Clathrus columnatus</name>
    <dbReference type="NCBI Taxonomy" id="1419009"/>
    <lineage>
        <taxon>Eukaryota</taxon>
        <taxon>Fungi</taxon>
        <taxon>Dikarya</taxon>
        <taxon>Basidiomycota</taxon>
        <taxon>Agaricomycotina</taxon>
        <taxon>Agaricomycetes</taxon>
        <taxon>Phallomycetidae</taxon>
        <taxon>Phallales</taxon>
        <taxon>Clathraceae</taxon>
        <taxon>Clathrus</taxon>
    </lineage>
</organism>
<dbReference type="Gene3D" id="3.40.50.720">
    <property type="entry name" value="NAD(P)-binding Rossmann-like Domain"/>
    <property type="match status" value="2"/>
</dbReference>
<dbReference type="CDD" id="cd05301">
    <property type="entry name" value="GDH"/>
    <property type="match status" value="1"/>
</dbReference>
<dbReference type="AlphaFoldDB" id="A0AAV5ABP3"/>
<evidence type="ECO:0000256" key="1">
    <source>
        <dbReference type="ARBA" id="ARBA00023002"/>
    </source>
</evidence>
<dbReference type="SUPFAM" id="SSF52283">
    <property type="entry name" value="Formate/glycerate dehydrogenase catalytic domain-like"/>
    <property type="match status" value="1"/>
</dbReference>
<dbReference type="GO" id="GO:0030267">
    <property type="term" value="F:glyoxylate reductase (NADPH) activity"/>
    <property type="evidence" value="ECO:0007669"/>
    <property type="project" value="TreeGrafter"/>
</dbReference>
<evidence type="ECO:0008006" key="8">
    <source>
        <dbReference type="Google" id="ProtNLM"/>
    </source>
</evidence>
<feature type="domain" description="D-isomer specific 2-hydroxyacid dehydrogenase NAD-binding" evidence="5">
    <location>
        <begin position="169"/>
        <end position="370"/>
    </location>
</feature>
<comment type="similarity">
    <text evidence="2">Belongs to the D-isomer specific 2-hydroxyacid dehydrogenase family.</text>
</comment>
<dbReference type="Proteomes" id="UP001050691">
    <property type="component" value="Unassembled WGS sequence"/>
</dbReference>
<dbReference type="Pfam" id="PF00389">
    <property type="entry name" value="2-Hacid_dh"/>
    <property type="match status" value="1"/>
</dbReference>
<gene>
    <name evidence="6" type="ORF">Clacol_004810</name>
</gene>
<name>A0AAV5ABP3_9AGAM</name>
<dbReference type="InterPro" id="IPR050223">
    <property type="entry name" value="D-isomer_2-hydroxyacid_DH"/>
</dbReference>
<sequence>MSTTSSSTNVESTQDNTSAFYSFEPSSKTSSLLGRIENGMRNTSNTHKILISRDIGEEALQILEQERSDLRVHLQIWSEPNPADRSWLLQNVKGATGLLVTLFEKVDEELLEAAGPSLKVVSTMSVGYDHISLPAVAKRGIVLGYTPDVLTEADDRRIDWYNLVADICIMLALMASRNARIGINLVQNGEWPKAPWSPFLFCGPQLSATSVPSGTQPSKVAGFLGFGRIAQATVRRLEAFGLKNFIYSTSNSPNLNTEPESKVLDFSQSSQIPVSLATLAAHSDVLFILAPHNSSTHHIISKDFLKRMKTTAVLVNASRGALVDSDALATALKEGQIFAAGLDVVEGEPFVLQDHPLIREQNCVIIPHIGSATTETRVAMATLAARNLLQGLLGEPLEAGVDLSKYT</sequence>
<evidence type="ECO:0000256" key="3">
    <source>
        <dbReference type="SAM" id="MobiDB-lite"/>
    </source>
</evidence>
<feature type="domain" description="D-isomer specific 2-hydroxyacid dehydrogenase catalytic" evidence="4">
    <location>
        <begin position="49"/>
        <end position="398"/>
    </location>
</feature>
<dbReference type="GO" id="GO:0016618">
    <property type="term" value="F:hydroxypyruvate reductase [NAD(P)H] activity"/>
    <property type="evidence" value="ECO:0007669"/>
    <property type="project" value="TreeGrafter"/>
</dbReference>